<evidence type="ECO:0000313" key="3">
    <source>
        <dbReference type="Proteomes" id="UP000184031"/>
    </source>
</evidence>
<dbReference type="EMBL" id="FRAT01000011">
    <property type="protein sequence ID" value="SHL54335.1"/>
    <property type="molecule type" value="Genomic_DNA"/>
</dbReference>
<evidence type="ECO:0008006" key="5">
    <source>
        <dbReference type="Google" id="ProtNLM"/>
    </source>
</evidence>
<comment type="caution">
    <text evidence="2">The sequence shown here is derived from an EMBL/GenBank/DDBJ whole genome shotgun (WGS) entry which is preliminary data.</text>
</comment>
<organism evidence="2 3">
    <name type="scientific">Flagellimonas taeanensis</name>
    <dbReference type="NCBI Taxonomy" id="1005926"/>
    <lineage>
        <taxon>Bacteria</taxon>
        <taxon>Pseudomonadati</taxon>
        <taxon>Bacteroidota</taxon>
        <taxon>Flavobacteriia</taxon>
        <taxon>Flavobacteriales</taxon>
        <taxon>Flavobacteriaceae</taxon>
        <taxon>Flagellimonas</taxon>
    </lineage>
</organism>
<name>A0A1M7BH37_9FLAO</name>
<accession>A0A1M7BH37</accession>
<dbReference type="Proteomes" id="UP000184031">
    <property type="component" value="Unassembled WGS sequence"/>
</dbReference>
<dbReference type="AlphaFoldDB" id="A0A1M7BH37"/>
<dbReference type="Proteomes" id="UP000198940">
    <property type="component" value="Unassembled WGS sequence"/>
</dbReference>
<dbReference type="EMBL" id="FOKU01000010">
    <property type="protein sequence ID" value="SFC41002.1"/>
    <property type="molecule type" value="Genomic_DNA"/>
</dbReference>
<sequence>MEKQVERVFVKVNQVWQKGEILSKEESILKIKTQGGLEFNIDETSPYVEKMRSPAQRFAYGEAKEKLEGAYISFDKLPENVQDALVKGEEYIHRSTYVNEGELKESVKAVQLMYSSQSGSKLDVQIKRNQPVTLAQATAYNHQFTKEEFEAMVNEGRSIIFNGATKDGEMFPKLAYYEPKLNDIRTKTALSENTYFYGQQLTKQQADAMNKGEAVEISIATKKGRKTYNVTYSPRAERFITKSPEKTNVKDLETKGAVVVGDEKKKKRHNVMSK</sequence>
<evidence type="ECO:0000313" key="2">
    <source>
        <dbReference type="EMBL" id="SHL54335.1"/>
    </source>
</evidence>
<evidence type="ECO:0000313" key="1">
    <source>
        <dbReference type="EMBL" id="SFC41002.1"/>
    </source>
</evidence>
<dbReference type="OrthoDB" id="1173934at2"/>
<dbReference type="STRING" id="1055723.SAMN05216293_3726"/>
<keyword evidence="4" id="KW-1185">Reference proteome</keyword>
<protein>
    <recommendedName>
        <fullName evidence="5">DUF3945 domain-containing protein</fullName>
    </recommendedName>
</protein>
<proteinExistence type="predicted"/>
<gene>
    <name evidence="1" type="ORF">SAMN04487891_110164</name>
    <name evidence="2" type="ORF">SAMN05216293_3726</name>
</gene>
<dbReference type="RefSeq" id="WP_072882374.1">
    <property type="nucleotide sequence ID" value="NZ_FOKU01000010.1"/>
</dbReference>
<evidence type="ECO:0000313" key="4">
    <source>
        <dbReference type="Proteomes" id="UP000198940"/>
    </source>
</evidence>
<reference evidence="2 3" key="1">
    <citation type="submission" date="2016-11" db="EMBL/GenBank/DDBJ databases">
        <authorList>
            <person name="Varghese N."/>
            <person name="Submissions S."/>
        </authorList>
    </citation>
    <scope>NUCLEOTIDE SEQUENCE [LARGE SCALE GENOMIC DNA]</scope>
    <source>
        <strain evidence="2 3">CGMCC 1.12174</strain>
        <strain evidence="1 4">DSM 26351</strain>
    </source>
</reference>